<organism evidence="1 2">
    <name type="scientific">Camellia sinensis</name>
    <name type="common">Tea plant</name>
    <name type="synonym">Thea sinensis</name>
    <dbReference type="NCBI Taxonomy" id="4442"/>
    <lineage>
        <taxon>Eukaryota</taxon>
        <taxon>Viridiplantae</taxon>
        <taxon>Streptophyta</taxon>
        <taxon>Embryophyta</taxon>
        <taxon>Tracheophyta</taxon>
        <taxon>Spermatophyta</taxon>
        <taxon>Magnoliopsida</taxon>
        <taxon>eudicotyledons</taxon>
        <taxon>Gunneridae</taxon>
        <taxon>Pentapetalae</taxon>
        <taxon>asterids</taxon>
        <taxon>Ericales</taxon>
        <taxon>Theaceae</taxon>
        <taxon>Camellia</taxon>
    </lineage>
</organism>
<name>A0A7J7GTM0_CAMSI</name>
<accession>A0A7J7GTM0</accession>
<protein>
    <recommendedName>
        <fullName evidence="3">Berberine/berberine-like domain-containing protein</fullName>
    </recommendedName>
</protein>
<comment type="caution">
    <text evidence="1">The sequence shown here is derived from an EMBL/GenBank/DDBJ whole genome shotgun (WGS) entry which is preliminary data.</text>
</comment>
<reference evidence="1 2" key="2">
    <citation type="submission" date="2020-07" db="EMBL/GenBank/DDBJ databases">
        <title>Genome assembly of wild tea tree DASZ reveals pedigree and selection history of tea varieties.</title>
        <authorList>
            <person name="Zhang W."/>
        </authorList>
    </citation>
    <scope>NUCLEOTIDE SEQUENCE [LARGE SCALE GENOMIC DNA]</scope>
    <source>
        <strain evidence="2">cv. G240</strain>
        <tissue evidence="1">Leaf</tissue>
    </source>
</reference>
<reference evidence="2" key="1">
    <citation type="journal article" date="2020" name="Nat. Commun.">
        <title>Genome assembly of wild tea tree DASZ reveals pedigree and selection history of tea varieties.</title>
        <authorList>
            <person name="Zhang W."/>
            <person name="Zhang Y."/>
            <person name="Qiu H."/>
            <person name="Guo Y."/>
            <person name="Wan H."/>
            <person name="Zhang X."/>
            <person name="Scossa F."/>
            <person name="Alseekh S."/>
            <person name="Zhang Q."/>
            <person name="Wang P."/>
            <person name="Xu L."/>
            <person name="Schmidt M.H."/>
            <person name="Jia X."/>
            <person name="Li D."/>
            <person name="Zhu A."/>
            <person name="Guo F."/>
            <person name="Chen W."/>
            <person name="Ni D."/>
            <person name="Usadel B."/>
            <person name="Fernie A.R."/>
            <person name="Wen W."/>
        </authorList>
    </citation>
    <scope>NUCLEOTIDE SEQUENCE [LARGE SCALE GENOMIC DNA]</scope>
    <source>
        <strain evidence="2">cv. G240</strain>
    </source>
</reference>
<dbReference type="PANTHER" id="PTHR32448">
    <property type="entry name" value="OS08G0158400 PROTEIN"/>
    <property type="match status" value="1"/>
</dbReference>
<dbReference type="Proteomes" id="UP000593564">
    <property type="component" value="Unassembled WGS sequence"/>
</dbReference>
<evidence type="ECO:0000313" key="2">
    <source>
        <dbReference type="Proteomes" id="UP000593564"/>
    </source>
</evidence>
<dbReference type="EMBL" id="JACBKZ010000008">
    <property type="protein sequence ID" value="KAF5944119.1"/>
    <property type="molecule type" value="Genomic_DNA"/>
</dbReference>
<dbReference type="Gene3D" id="3.40.462.20">
    <property type="match status" value="1"/>
</dbReference>
<dbReference type="AlphaFoldDB" id="A0A7J7GTM0"/>
<sequence length="164" mass="18688">MTWAQSVLYYTGFPIGTPVNTLLSRVPQVLTHLKRKSDYLKEPMPKDGLEFIWKKMIELEKPVLTFNPYGGKMAEIPASAKPFPHRAGNICKIQYATNWNEDGAEAAIHYINLTRMLHGYMTPYVSKSPREAFLNYRDLDLGINHNGANSYAEGCCLWDQIFQG</sequence>
<evidence type="ECO:0008006" key="3">
    <source>
        <dbReference type="Google" id="ProtNLM"/>
    </source>
</evidence>
<gene>
    <name evidence="1" type="ORF">HYC85_018196</name>
</gene>
<keyword evidence="2" id="KW-1185">Reference proteome</keyword>
<evidence type="ECO:0000313" key="1">
    <source>
        <dbReference type="EMBL" id="KAF5944119.1"/>
    </source>
</evidence>
<proteinExistence type="predicted"/>